<reference evidence="2 3" key="1">
    <citation type="journal article" date="2022" name="Nat. Plants">
        <title>Genomes of leafy and leafless Platanthera orchids illuminate the evolution of mycoheterotrophy.</title>
        <authorList>
            <person name="Li M.H."/>
            <person name="Liu K.W."/>
            <person name="Li Z."/>
            <person name="Lu H.C."/>
            <person name="Ye Q.L."/>
            <person name="Zhang D."/>
            <person name="Wang J.Y."/>
            <person name="Li Y.F."/>
            <person name="Zhong Z.M."/>
            <person name="Liu X."/>
            <person name="Yu X."/>
            <person name="Liu D.K."/>
            <person name="Tu X.D."/>
            <person name="Liu B."/>
            <person name="Hao Y."/>
            <person name="Liao X.Y."/>
            <person name="Jiang Y.T."/>
            <person name="Sun W.H."/>
            <person name="Chen J."/>
            <person name="Chen Y.Q."/>
            <person name="Ai Y."/>
            <person name="Zhai J.W."/>
            <person name="Wu S.S."/>
            <person name="Zhou Z."/>
            <person name="Hsiao Y.Y."/>
            <person name="Wu W.L."/>
            <person name="Chen Y.Y."/>
            <person name="Lin Y.F."/>
            <person name="Hsu J.L."/>
            <person name="Li C.Y."/>
            <person name="Wang Z.W."/>
            <person name="Zhao X."/>
            <person name="Zhong W.Y."/>
            <person name="Ma X.K."/>
            <person name="Ma L."/>
            <person name="Huang J."/>
            <person name="Chen G.Z."/>
            <person name="Huang M.Z."/>
            <person name="Huang L."/>
            <person name="Peng D.H."/>
            <person name="Luo Y.B."/>
            <person name="Zou S.Q."/>
            <person name="Chen S.P."/>
            <person name="Lan S."/>
            <person name="Tsai W.C."/>
            <person name="Van de Peer Y."/>
            <person name="Liu Z.J."/>
        </authorList>
    </citation>
    <scope>NUCLEOTIDE SEQUENCE [LARGE SCALE GENOMIC DNA]</scope>
    <source>
        <strain evidence="2">Lor288</strain>
    </source>
</reference>
<keyword evidence="3" id="KW-1185">Reference proteome</keyword>
<feature type="region of interest" description="Disordered" evidence="1">
    <location>
        <begin position="42"/>
        <end position="62"/>
    </location>
</feature>
<evidence type="ECO:0000256" key="1">
    <source>
        <dbReference type="SAM" id="MobiDB-lite"/>
    </source>
</evidence>
<evidence type="ECO:0000313" key="3">
    <source>
        <dbReference type="Proteomes" id="UP001412067"/>
    </source>
</evidence>
<organism evidence="2 3">
    <name type="scientific">Platanthera guangdongensis</name>
    <dbReference type="NCBI Taxonomy" id="2320717"/>
    <lineage>
        <taxon>Eukaryota</taxon>
        <taxon>Viridiplantae</taxon>
        <taxon>Streptophyta</taxon>
        <taxon>Embryophyta</taxon>
        <taxon>Tracheophyta</taxon>
        <taxon>Spermatophyta</taxon>
        <taxon>Magnoliopsida</taxon>
        <taxon>Liliopsida</taxon>
        <taxon>Asparagales</taxon>
        <taxon>Orchidaceae</taxon>
        <taxon>Orchidoideae</taxon>
        <taxon>Orchideae</taxon>
        <taxon>Orchidinae</taxon>
        <taxon>Platanthera</taxon>
    </lineage>
</organism>
<evidence type="ECO:0000313" key="2">
    <source>
        <dbReference type="EMBL" id="KAK8967637.1"/>
    </source>
</evidence>
<comment type="caution">
    <text evidence="2">The sequence shown here is derived from an EMBL/GenBank/DDBJ whole genome shotgun (WGS) entry which is preliminary data.</text>
</comment>
<name>A0ABR2MTU3_9ASPA</name>
<protein>
    <submittedName>
        <fullName evidence="2">Uncharacterized protein</fullName>
    </submittedName>
</protein>
<dbReference type="Proteomes" id="UP001412067">
    <property type="component" value="Unassembled WGS sequence"/>
</dbReference>
<dbReference type="EMBL" id="JBBWWR010000004">
    <property type="protein sequence ID" value="KAK8967637.1"/>
    <property type="molecule type" value="Genomic_DNA"/>
</dbReference>
<accession>A0ABR2MTU3</accession>
<sequence length="199" mass="22281">MEDWMSPPLLLKQARAMVGGLKRSSPGVMRSKSTFGWAETESSTLGRIGGRSPTTSRRTGGACRPCWANRKGRSSLLGGLEWSSPPRRTKKKETDHRKGSIKRRNCTVMQKTDEELEFNYDLVFCPCDLRVKIITGLRQAWGDFRTMSRCRVQDSYTTFIGYIYIYSASTASTSATTVQRHFKSPANTSSSKHAAGLLR</sequence>
<proteinExistence type="predicted"/>
<feature type="region of interest" description="Disordered" evidence="1">
    <location>
        <begin position="77"/>
        <end position="99"/>
    </location>
</feature>
<gene>
    <name evidence="2" type="ORF">KSP40_PGU001881</name>
</gene>